<reference evidence="1 2" key="1">
    <citation type="journal article" date="2023" name="ISME J.">
        <title>Cultivation and genomic characterization of novel and ubiquitous marine nitrite-oxidizing bacteria from the Nitrospirales.</title>
        <authorList>
            <person name="Mueller A.J."/>
            <person name="Daebeler A."/>
            <person name="Herbold C.W."/>
            <person name="Kirkegaard R.H."/>
            <person name="Daims H."/>
        </authorList>
    </citation>
    <scope>NUCLEOTIDE SEQUENCE [LARGE SCALE GENOMIC DNA]</scope>
    <source>
        <strain evidence="1 2">EB</strain>
    </source>
</reference>
<dbReference type="Gene3D" id="3.60.15.10">
    <property type="entry name" value="Ribonuclease Z/Hydroxyacylglutathione hydrolase-like"/>
    <property type="match status" value="1"/>
</dbReference>
<dbReference type="RefSeq" id="WP_313831505.1">
    <property type="nucleotide sequence ID" value="NZ_JAQOUE010000001.1"/>
</dbReference>
<organism evidence="1 2">
    <name type="scientific">Candidatus Nitronereus thalassa</name>
    <dbReference type="NCBI Taxonomy" id="3020898"/>
    <lineage>
        <taxon>Bacteria</taxon>
        <taxon>Pseudomonadati</taxon>
        <taxon>Nitrospirota</taxon>
        <taxon>Nitrospiria</taxon>
        <taxon>Nitrospirales</taxon>
        <taxon>Nitrospiraceae</taxon>
        <taxon>Candidatus Nitronereus</taxon>
    </lineage>
</organism>
<evidence type="ECO:0000313" key="2">
    <source>
        <dbReference type="Proteomes" id="UP001250932"/>
    </source>
</evidence>
<accession>A0ABU3K429</accession>
<dbReference type="InterPro" id="IPR036866">
    <property type="entry name" value="RibonucZ/Hydroxyglut_hydro"/>
</dbReference>
<evidence type="ECO:0000313" key="1">
    <source>
        <dbReference type="EMBL" id="MDT7041147.1"/>
    </source>
</evidence>
<keyword evidence="2" id="KW-1185">Reference proteome</keyword>
<dbReference type="EMBL" id="JAQOUE010000001">
    <property type="protein sequence ID" value="MDT7041147.1"/>
    <property type="molecule type" value="Genomic_DNA"/>
</dbReference>
<name>A0ABU3K429_9BACT</name>
<evidence type="ECO:0008006" key="3">
    <source>
        <dbReference type="Google" id="ProtNLM"/>
    </source>
</evidence>
<dbReference type="SUPFAM" id="SSF56281">
    <property type="entry name" value="Metallo-hydrolase/oxidoreductase"/>
    <property type="match status" value="1"/>
</dbReference>
<protein>
    <recommendedName>
        <fullName evidence="3">Metallo-beta-lactamase domain-containing protein</fullName>
    </recommendedName>
</protein>
<dbReference type="Pfam" id="PF14597">
    <property type="entry name" value="Lactamase_B_5"/>
    <property type="match status" value="1"/>
</dbReference>
<gene>
    <name evidence="1" type="ORF">PPG34_02215</name>
</gene>
<sequence>MKGLLPGISEWSWFSEEKQIDFNGHFLHVGEHRILVDPPPMTSSEIAQVKHSGQLDYILLTNRDHEREAAAYQKEFQCRLYVPESDASEMNVTPDEVYRDQELLPGGIWAIHLADQKSKGESALFIQQGKGVLIVGDALLGKPAGSVCMLPAEKYTDAAKAKEGLRRLLKYNFDSMLVGDGVSILTGAKPIVKQALQ</sequence>
<dbReference type="Proteomes" id="UP001250932">
    <property type="component" value="Unassembled WGS sequence"/>
</dbReference>
<proteinExistence type="predicted"/>
<comment type="caution">
    <text evidence="1">The sequence shown here is derived from an EMBL/GenBank/DDBJ whole genome shotgun (WGS) entry which is preliminary data.</text>
</comment>